<dbReference type="PROSITE" id="PS00086">
    <property type="entry name" value="CYTOCHROME_P450"/>
    <property type="match status" value="1"/>
</dbReference>
<dbReference type="GO" id="GO:0005506">
    <property type="term" value="F:iron ion binding"/>
    <property type="evidence" value="ECO:0007669"/>
    <property type="project" value="InterPro"/>
</dbReference>
<keyword evidence="11 14" id="KW-0408">Iron</keyword>
<keyword evidence="12 15" id="KW-0503">Monooxygenase</keyword>
<evidence type="ECO:0000256" key="5">
    <source>
        <dbReference type="ARBA" id="ARBA00010617"/>
    </source>
</evidence>
<dbReference type="AlphaFoldDB" id="A0A0A9ZIL6"/>
<dbReference type="InterPro" id="IPR017972">
    <property type="entry name" value="Cyt_P450_CS"/>
</dbReference>
<keyword evidence="8" id="KW-0256">Endoplasmic reticulum</keyword>
<feature type="binding site" description="axial binding residue" evidence="14">
    <location>
        <position position="448"/>
    </location>
    <ligand>
        <name>heme</name>
        <dbReference type="ChEBI" id="CHEBI:30413"/>
    </ligand>
    <ligandPart>
        <name>Fe</name>
        <dbReference type="ChEBI" id="CHEBI:18248"/>
    </ligandPart>
</feature>
<dbReference type="Pfam" id="PF00067">
    <property type="entry name" value="p450"/>
    <property type="match status" value="1"/>
</dbReference>
<reference evidence="16" key="2">
    <citation type="submission" date="2014-07" db="EMBL/GenBank/DDBJ databases">
        <authorList>
            <person name="Hull J."/>
        </authorList>
    </citation>
    <scope>NUCLEOTIDE SEQUENCE</scope>
</reference>
<keyword evidence="10 15" id="KW-0560">Oxidoreductase</keyword>
<evidence type="ECO:0000256" key="9">
    <source>
        <dbReference type="ARBA" id="ARBA00022848"/>
    </source>
</evidence>
<evidence type="ECO:0000256" key="10">
    <source>
        <dbReference type="ARBA" id="ARBA00023002"/>
    </source>
</evidence>
<dbReference type="InterPro" id="IPR002403">
    <property type="entry name" value="Cyt_P450_E_grp-IV"/>
</dbReference>
<evidence type="ECO:0000256" key="3">
    <source>
        <dbReference type="ARBA" id="ARBA00004174"/>
    </source>
</evidence>
<dbReference type="InterPro" id="IPR001128">
    <property type="entry name" value="Cyt_P450"/>
</dbReference>
<dbReference type="GO" id="GO:0004497">
    <property type="term" value="F:monooxygenase activity"/>
    <property type="evidence" value="ECO:0007669"/>
    <property type="project" value="UniProtKB-KW"/>
</dbReference>
<dbReference type="PRINTS" id="PR00465">
    <property type="entry name" value="EP450IV"/>
</dbReference>
<dbReference type="CDD" id="cd20628">
    <property type="entry name" value="CYP4"/>
    <property type="match status" value="1"/>
</dbReference>
<organism evidence="16">
    <name type="scientific">Lygus hesperus</name>
    <name type="common">Western plant bug</name>
    <dbReference type="NCBI Taxonomy" id="30085"/>
    <lineage>
        <taxon>Eukaryota</taxon>
        <taxon>Metazoa</taxon>
        <taxon>Ecdysozoa</taxon>
        <taxon>Arthropoda</taxon>
        <taxon>Hexapoda</taxon>
        <taxon>Insecta</taxon>
        <taxon>Pterygota</taxon>
        <taxon>Neoptera</taxon>
        <taxon>Paraneoptera</taxon>
        <taxon>Hemiptera</taxon>
        <taxon>Heteroptera</taxon>
        <taxon>Panheteroptera</taxon>
        <taxon>Cimicomorpha</taxon>
        <taxon>Miridae</taxon>
        <taxon>Mirini</taxon>
        <taxon>Lygus</taxon>
    </lineage>
</organism>
<dbReference type="Gene3D" id="1.10.630.10">
    <property type="entry name" value="Cytochrome P450"/>
    <property type="match status" value="1"/>
</dbReference>
<evidence type="ECO:0000256" key="2">
    <source>
        <dbReference type="ARBA" id="ARBA00003690"/>
    </source>
</evidence>
<dbReference type="SUPFAM" id="SSF48264">
    <property type="entry name" value="Cytochrome P450"/>
    <property type="match status" value="1"/>
</dbReference>
<dbReference type="InterPro" id="IPR036396">
    <property type="entry name" value="Cyt_P450_sf"/>
</dbReference>
<dbReference type="PANTHER" id="PTHR24291:SF189">
    <property type="entry name" value="CYTOCHROME P450 4C3-RELATED"/>
    <property type="match status" value="1"/>
</dbReference>
<comment type="cofactor">
    <cofactor evidence="1 14">
        <name>heme</name>
        <dbReference type="ChEBI" id="CHEBI:30413"/>
    </cofactor>
</comment>
<dbReference type="GO" id="GO:0016705">
    <property type="term" value="F:oxidoreductase activity, acting on paired donors, with incorporation or reduction of molecular oxygen"/>
    <property type="evidence" value="ECO:0007669"/>
    <property type="project" value="InterPro"/>
</dbReference>
<gene>
    <name evidence="16" type="primary">CYP4C21_0</name>
    <name evidence="16" type="ORF">CM83_41988</name>
</gene>
<evidence type="ECO:0000256" key="12">
    <source>
        <dbReference type="ARBA" id="ARBA00023033"/>
    </source>
</evidence>
<keyword evidence="6 14" id="KW-0349">Heme</keyword>
<comment type="function">
    <text evidence="2">May be involved in the metabolism of insect hormones and in the breakdown of synthetic insecticides.</text>
</comment>
<sequence>MVPVLIVIVLLVALWRAFFYIPSLRQIWMVEKLPGPRYLPIIGPAYEMLFVKESEILGWMEKYVVTGWDRLAKAWLVGIPCVYVNNPQDIEVILSSTKLIDKGLEYSILSDWLQEGLLLSTGNKWHMRRKLLTPTFHFKILEDKTQTMYANARKFVDKLLEEDGQPFNPLKKISSCTLDVISEAAMGVSLNSQDNPTNEYVATIGRVTRASTYRLFHMVVSKPWIWAWTKIGDQSNKDIKELHRFTNKIITERREIYKETRADNTKSEDDVGERKKQAFLDKLLELDMSNEGQWKDSDIREEVDTFLFEGHDTTAALLLFALFELGQNPQVQELAFKEQYEIFGDDSRSATMEDLQNMNYLERFIKECLRLYPSVPYLARMLTEDLHLKDLPTIPRGTNMVVMPYFLHRDPRYFPEPEKFNPDRFMADECVNRHPFCYIPFSGGPRNCIGQRFAMIEIKTLLSTVLRFAKVEPVTDRSELILTIFIILRPVNPIFIRVIPRK</sequence>
<comment type="similarity">
    <text evidence="5 15">Belongs to the cytochrome P450 family.</text>
</comment>
<dbReference type="InterPro" id="IPR050196">
    <property type="entry name" value="Cytochrome_P450_Monoox"/>
</dbReference>
<evidence type="ECO:0000313" key="16">
    <source>
        <dbReference type="EMBL" id="JAG42880.1"/>
    </source>
</evidence>
<protein>
    <submittedName>
        <fullName evidence="16">Cytochrome P450 4c21</fullName>
    </submittedName>
</protein>
<dbReference type="GO" id="GO:0005789">
    <property type="term" value="C:endoplasmic reticulum membrane"/>
    <property type="evidence" value="ECO:0007669"/>
    <property type="project" value="UniProtKB-SubCell"/>
</dbReference>
<evidence type="ECO:0000256" key="14">
    <source>
        <dbReference type="PIRSR" id="PIRSR602403-1"/>
    </source>
</evidence>
<proteinExistence type="inferred from homology"/>
<evidence type="ECO:0000256" key="1">
    <source>
        <dbReference type="ARBA" id="ARBA00001971"/>
    </source>
</evidence>
<name>A0A0A9ZIL6_LYGHE</name>
<dbReference type="GO" id="GO:0020037">
    <property type="term" value="F:heme binding"/>
    <property type="evidence" value="ECO:0007669"/>
    <property type="project" value="InterPro"/>
</dbReference>
<evidence type="ECO:0000256" key="8">
    <source>
        <dbReference type="ARBA" id="ARBA00022824"/>
    </source>
</evidence>
<evidence type="ECO:0000256" key="6">
    <source>
        <dbReference type="ARBA" id="ARBA00022617"/>
    </source>
</evidence>
<evidence type="ECO:0000256" key="4">
    <source>
        <dbReference type="ARBA" id="ARBA00004406"/>
    </source>
</evidence>
<evidence type="ECO:0000256" key="13">
    <source>
        <dbReference type="ARBA" id="ARBA00023136"/>
    </source>
</evidence>
<dbReference type="PANTHER" id="PTHR24291">
    <property type="entry name" value="CYTOCHROME P450 FAMILY 4"/>
    <property type="match status" value="1"/>
</dbReference>
<keyword evidence="9" id="KW-0492">Microsome</keyword>
<evidence type="ECO:0000256" key="11">
    <source>
        <dbReference type="ARBA" id="ARBA00023004"/>
    </source>
</evidence>
<evidence type="ECO:0000256" key="15">
    <source>
        <dbReference type="RuleBase" id="RU000461"/>
    </source>
</evidence>
<keyword evidence="13" id="KW-0472">Membrane</keyword>
<evidence type="ECO:0000256" key="7">
    <source>
        <dbReference type="ARBA" id="ARBA00022723"/>
    </source>
</evidence>
<comment type="subcellular location">
    <subcellularLocation>
        <location evidence="4">Endoplasmic reticulum membrane</location>
        <topology evidence="4">Peripheral membrane protein</topology>
    </subcellularLocation>
    <subcellularLocation>
        <location evidence="3">Microsome membrane</location>
        <topology evidence="3">Peripheral membrane protein</topology>
    </subcellularLocation>
</comment>
<accession>A0A0A9ZIL6</accession>
<dbReference type="PRINTS" id="PR00385">
    <property type="entry name" value="P450"/>
</dbReference>
<dbReference type="EMBL" id="GBHO01000724">
    <property type="protein sequence ID" value="JAG42880.1"/>
    <property type="molecule type" value="Transcribed_RNA"/>
</dbReference>
<keyword evidence="7 14" id="KW-0479">Metal-binding</keyword>
<reference evidence="16" key="1">
    <citation type="journal article" date="2014" name="PLoS ONE">
        <title>Transcriptome-Based Identification of ABC Transporters in the Western Tarnished Plant Bug Lygus hesperus.</title>
        <authorList>
            <person name="Hull J.J."/>
            <person name="Chaney K."/>
            <person name="Geib S.M."/>
            <person name="Fabrick J.A."/>
            <person name="Brent C.S."/>
            <person name="Walsh D."/>
            <person name="Lavine L.C."/>
        </authorList>
    </citation>
    <scope>NUCLEOTIDE SEQUENCE</scope>
</reference>